<gene>
    <name evidence="5" type="ORF">HNR32_002497</name>
</gene>
<keyword evidence="6" id="KW-1185">Reference proteome</keyword>
<dbReference type="InterPro" id="IPR022742">
    <property type="entry name" value="Hydrolase_4"/>
</dbReference>
<name>A0A840UJL2_9FIRM</name>
<evidence type="ECO:0000256" key="3">
    <source>
        <dbReference type="SAM" id="Phobius"/>
    </source>
</evidence>
<dbReference type="AlphaFoldDB" id="A0A840UJL2"/>
<feature type="domain" description="Serine aminopeptidase S33" evidence="4">
    <location>
        <begin position="59"/>
        <end position="166"/>
    </location>
</feature>
<dbReference type="PANTHER" id="PTHR22946">
    <property type="entry name" value="DIENELACTONE HYDROLASE DOMAIN-CONTAINING PROTEIN-RELATED"/>
    <property type="match status" value="1"/>
</dbReference>
<organism evidence="5 6">
    <name type="scientific">Pectinatus brassicae</name>
    <dbReference type="NCBI Taxonomy" id="862415"/>
    <lineage>
        <taxon>Bacteria</taxon>
        <taxon>Bacillati</taxon>
        <taxon>Bacillota</taxon>
        <taxon>Negativicutes</taxon>
        <taxon>Selenomonadales</taxon>
        <taxon>Selenomonadaceae</taxon>
        <taxon>Pectinatus</taxon>
    </lineage>
</organism>
<dbReference type="PRINTS" id="PR00111">
    <property type="entry name" value="ABHYDROLASE"/>
</dbReference>
<dbReference type="EMBL" id="JACHFH010000043">
    <property type="protein sequence ID" value="MBB5337336.1"/>
    <property type="molecule type" value="Genomic_DNA"/>
</dbReference>
<feature type="transmembrane region" description="Helical" evidence="3">
    <location>
        <begin position="365"/>
        <end position="386"/>
    </location>
</feature>
<proteinExistence type="inferred from homology"/>
<dbReference type="PANTHER" id="PTHR22946:SF9">
    <property type="entry name" value="POLYKETIDE TRANSFERASE AF380"/>
    <property type="match status" value="1"/>
</dbReference>
<evidence type="ECO:0000256" key="2">
    <source>
        <dbReference type="ARBA" id="ARBA00038115"/>
    </source>
</evidence>
<dbReference type="Gene3D" id="3.40.50.1820">
    <property type="entry name" value="alpha/beta hydrolase"/>
    <property type="match status" value="1"/>
</dbReference>
<feature type="transmembrane region" description="Helical" evidence="3">
    <location>
        <begin position="323"/>
        <end position="345"/>
    </location>
</feature>
<keyword evidence="3" id="KW-0812">Transmembrane</keyword>
<evidence type="ECO:0000313" key="6">
    <source>
        <dbReference type="Proteomes" id="UP000559117"/>
    </source>
</evidence>
<dbReference type="RefSeq" id="WP_183863084.1">
    <property type="nucleotide sequence ID" value="NZ_JACHFH010000043.1"/>
</dbReference>
<evidence type="ECO:0000259" key="4">
    <source>
        <dbReference type="Pfam" id="PF12146"/>
    </source>
</evidence>
<keyword evidence="1" id="KW-0378">Hydrolase</keyword>
<evidence type="ECO:0000256" key="1">
    <source>
        <dbReference type="ARBA" id="ARBA00022801"/>
    </source>
</evidence>
<dbReference type="InterPro" id="IPR000073">
    <property type="entry name" value="AB_hydrolase_1"/>
</dbReference>
<reference evidence="5 6" key="1">
    <citation type="submission" date="2020-08" db="EMBL/GenBank/DDBJ databases">
        <title>Genomic Encyclopedia of Type Strains, Phase IV (KMG-IV): sequencing the most valuable type-strain genomes for metagenomic binning, comparative biology and taxonomic classification.</title>
        <authorList>
            <person name="Goeker M."/>
        </authorList>
    </citation>
    <scope>NUCLEOTIDE SEQUENCE [LARGE SCALE GENOMIC DNA]</scope>
    <source>
        <strain evidence="5 6">DSM 24661</strain>
    </source>
</reference>
<keyword evidence="3" id="KW-0472">Membrane</keyword>
<comment type="similarity">
    <text evidence="2">Belongs to the AB hydrolase superfamily. FUS2 hydrolase family.</text>
</comment>
<protein>
    <submittedName>
        <fullName evidence="5">Pimeloyl-ACP methyl ester carboxylesterase</fullName>
    </submittedName>
</protein>
<dbReference type="Proteomes" id="UP000559117">
    <property type="component" value="Unassembled WGS sequence"/>
</dbReference>
<keyword evidence="3" id="KW-1133">Transmembrane helix</keyword>
<dbReference type="InterPro" id="IPR029058">
    <property type="entry name" value="AB_hydrolase_fold"/>
</dbReference>
<dbReference type="SUPFAM" id="SSF53474">
    <property type="entry name" value="alpha/beta-Hydrolases"/>
    <property type="match status" value="1"/>
</dbReference>
<dbReference type="GO" id="GO:0052689">
    <property type="term" value="F:carboxylic ester hydrolase activity"/>
    <property type="evidence" value="ECO:0007669"/>
    <property type="project" value="UniProtKB-ARBA"/>
</dbReference>
<accession>A0A840UJL2</accession>
<dbReference type="Pfam" id="PF12146">
    <property type="entry name" value="Hydrolase_4"/>
    <property type="match status" value="1"/>
</dbReference>
<sequence length="406" mass="44901">MKKWFIVAILLIFIGSCIGYYFNTAGGDIAVKDVRFAGKDGKILSGLLYIPSNAANATPAPAVLGMHGYINSRETQDAFAIEFARRGYVFLAMDMTGHGYSDQILGDGSRGVEDGIKYIRNLPFVDHNNIGLEGHSMGGYSTSDAAVRNQDKINTLILVSSASEMRGGPQITGDAKFNFAVVFGERDEFTRFMYGVNRARDIGSVAKLKVAFNTTDDVVLGKLYGSFADKTARQWFMPSATHPGAHLSKEAIGDVIQFMQGSIAPPRRLDSGDQIWQWKEFGNALIFIGLIVFMGTIARWLIHLSYFKDLIHPMPATNAKMNANWWIGALIGTVIPAASLFKFQNWGNGWIPHNWFWPQAMTNGVVVWDLMNGLIGLVLFAVWYHFIYQADVTRKQTSSNLVNGGQ</sequence>
<dbReference type="InterPro" id="IPR050261">
    <property type="entry name" value="FrsA_esterase"/>
</dbReference>
<comment type="caution">
    <text evidence="5">The sequence shown here is derived from an EMBL/GenBank/DDBJ whole genome shotgun (WGS) entry which is preliminary data.</text>
</comment>
<dbReference type="PROSITE" id="PS51257">
    <property type="entry name" value="PROKAR_LIPOPROTEIN"/>
    <property type="match status" value="1"/>
</dbReference>
<evidence type="ECO:0000313" key="5">
    <source>
        <dbReference type="EMBL" id="MBB5337336.1"/>
    </source>
</evidence>
<feature type="transmembrane region" description="Helical" evidence="3">
    <location>
        <begin position="281"/>
        <end position="302"/>
    </location>
</feature>